<comment type="similarity">
    <text evidence="2">Belongs to the YkuD family.</text>
</comment>
<dbReference type="Gene3D" id="2.40.440.10">
    <property type="entry name" value="L,D-transpeptidase catalytic domain-like"/>
    <property type="match status" value="1"/>
</dbReference>
<evidence type="ECO:0000256" key="5">
    <source>
        <dbReference type="ARBA" id="ARBA00022801"/>
    </source>
</evidence>
<keyword evidence="5" id="KW-0378">Hydrolase</keyword>
<evidence type="ECO:0000313" key="12">
    <source>
        <dbReference type="Proteomes" id="UP000050874"/>
    </source>
</evidence>
<dbReference type="AlphaFoldDB" id="A0A0R2PWB0"/>
<proteinExistence type="inferred from homology"/>
<feature type="active site" description="Nucleophile" evidence="9">
    <location>
        <position position="153"/>
    </location>
</feature>
<evidence type="ECO:0000256" key="1">
    <source>
        <dbReference type="ARBA" id="ARBA00004752"/>
    </source>
</evidence>
<dbReference type="EMBL" id="LIAV01000118">
    <property type="protein sequence ID" value="KRO40413.1"/>
    <property type="molecule type" value="Genomic_DNA"/>
</dbReference>
<comment type="pathway">
    <text evidence="1 9">Cell wall biogenesis; peptidoglycan biosynthesis.</text>
</comment>
<comment type="caution">
    <text evidence="11">The sequence shown here is derived from an EMBL/GenBank/DDBJ whole genome shotgun (WGS) entry which is preliminary data.</text>
</comment>
<dbReference type="Pfam" id="PF03734">
    <property type="entry name" value="YkuD"/>
    <property type="match status" value="1"/>
</dbReference>
<evidence type="ECO:0000256" key="7">
    <source>
        <dbReference type="ARBA" id="ARBA00022984"/>
    </source>
</evidence>
<gene>
    <name evidence="11" type="ORF">ABR63_02170</name>
</gene>
<keyword evidence="4" id="KW-0808">Transferase</keyword>
<feature type="active site" description="Proton donor/acceptor" evidence="9">
    <location>
        <position position="137"/>
    </location>
</feature>
<evidence type="ECO:0000256" key="4">
    <source>
        <dbReference type="ARBA" id="ARBA00022679"/>
    </source>
</evidence>
<dbReference type="GO" id="GO:0071555">
    <property type="term" value="P:cell wall organization"/>
    <property type="evidence" value="ECO:0007669"/>
    <property type="project" value="UniProtKB-UniRule"/>
</dbReference>
<accession>A0A0R2PWB0</accession>
<protein>
    <recommendedName>
        <fullName evidence="10">L,D-TPase catalytic domain-containing protein</fullName>
    </recommendedName>
</protein>
<dbReference type="PANTHER" id="PTHR30582">
    <property type="entry name" value="L,D-TRANSPEPTIDASE"/>
    <property type="match status" value="1"/>
</dbReference>
<dbReference type="InterPro" id="IPR050979">
    <property type="entry name" value="LD-transpeptidase"/>
</dbReference>
<dbReference type="GO" id="GO:0071972">
    <property type="term" value="F:peptidoglycan L,D-transpeptidase activity"/>
    <property type="evidence" value="ECO:0007669"/>
    <property type="project" value="TreeGrafter"/>
</dbReference>
<dbReference type="PANTHER" id="PTHR30582:SF24">
    <property type="entry name" value="L,D-TRANSPEPTIDASE ERFK_SRFK-RELATED"/>
    <property type="match status" value="1"/>
</dbReference>
<keyword evidence="6 9" id="KW-0133">Cell shape</keyword>
<name>A0A0R2PWB0_9GAMM</name>
<dbReference type="Proteomes" id="UP000050874">
    <property type="component" value="Unassembled WGS sequence"/>
</dbReference>
<dbReference type="GO" id="GO:0005576">
    <property type="term" value="C:extracellular region"/>
    <property type="evidence" value="ECO:0007669"/>
    <property type="project" value="TreeGrafter"/>
</dbReference>
<evidence type="ECO:0000256" key="8">
    <source>
        <dbReference type="ARBA" id="ARBA00023316"/>
    </source>
</evidence>
<evidence type="ECO:0000259" key="10">
    <source>
        <dbReference type="PROSITE" id="PS52029"/>
    </source>
</evidence>
<dbReference type="UniPathway" id="UPA00219"/>
<keyword evidence="7 9" id="KW-0573">Peptidoglycan synthesis</keyword>
<dbReference type="GO" id="GO:0018104">
    <property type="term" value="P:peptidoglycan-protein cross-linking"/>
    <property type="evidence" value="ECO:0007669"/>
    <property type="project" value="TreeGrafter"/>
</dbReference>
<keyword evidence="3" id="KW-0328">Glycosyltransferase</keyword>
<organism evidence="11 12">
    <name type="scientific">SAR86 cluster bacterium BACL1 MAG-120920-bin57</name>
    <dbReference type="NCBI Taxonomy" id="1655571"/>
    <lineage>
        <taxon>Bacteria</taxon>
        <taxon>Pseudomonadati</taxon>
        <taxon>Pseudomonadota</taxon>
        <taxon>Gammaproteobacteria</taxon>
        <taxon>SAR86 cluster</taxon>
    </lineage>
</organism>
<dbReference type="GO" id="GO:0008360">
    <property type="term" value="P:regulation of cell shape"/>
    <property type="evidence" value="ECO:0007669"/>
    <property type="project" value="UniProtKB-UniRule"/>
</dbReference>
<reference evidence="12" key="1">
    <citation type="submission" date="2015-10" db="EMBL/GenBank/DDBJ databases">
        <title>Metagenome-Assembled Genomes uncover a global brackish microbiome.</title>
        <authorList>
            <person name="Hugerth L.W."/>
            <person name="Larsson J."/>
            <person name="Alneberg J."/>
            <person name="Lindh M.V."/>
            <person name="Legrand C."/>
            <person name="Pinhassi J."/>
            <person name="Andersson A."/>
        </authorList>
    </citation>
    <scope>NUCLEOTIDE SEQUENCE [LARGE SCALE GENOMIC DNA]</scope>
</reference>
<evidence type="ECO:0000256" key="9">
    <source>
        <dbReference type="PROSITE-ProRule" id="PRU01373"/>
    </source>
</evidence>
<keyword evidence="8 9" id="KW-0961">Cell wall biogenesis/degradation</keyword>
<dbReference type="SUPFAM" id="SSF141523">
    <property type="entry name" value="L,D-transpeptidase catalytic domain-like"/>
    <property type="match status" value="1"/>
</dbReference>
<dbReference type="InterPro" id="IPR005490">
    <property type="entry name" value="LD_TPept_cat_dom"/>
</dbReference>
<sequence length="177" mass="20286">MIKFFFLNIFLMLSLFIEASYSIDINIAEQRLYLKDNGVLARSYSISSSVYGEGQLENSLQTPYGKHSIKIKIGTNVPKYHFFNSRQHIPQVAQVIHEPVDSKDDFITSRIMWLEGREDSFNRGGAVDSFKRYIYIHGTHEEGLIGSKASHGCIRMFNHDVIELFELVPLDTPVIIL</sequence>
<evidence type="ECO:0000313" key="11">
    <source>
        <dbReference type="EMBL" id="KRO40413.1"/>
    </source>
</evidence>
<dbReference type="PROSITE" id="PS52029">
    <property type="entry name" value="LD_TPASE"/>
    <property type="match status" value="1"/>
</dbReference>
<dbReference type="CDD" id="cd16913">
    <property type="entry name" value="YkuD_like"/>
    <property type="match status" value="1"/>
</dbReference>
<dbReference type="GO" id="GO:0016757">
    <property type="term" value="F:glycosyltransferase activity"/>
    <property type="evidence" value="ECO:0007669"/>
    <property type="project" value="UniProtKB-KW"/>
</dbReference>
<evidence type="ECO:0000256" key="6">
    <source>
        <dbReference type="ARBA" id="ARBA00022960"/>
    </source>
</evidence>
<evidence type="ECO:0000256" key="2">
    <source>
        <dbReference type="ARBA" id="ARBA00005992"/>
    </source>
</evidence>
<dbReference type="InterPro" id="IPR038063">
    <property type="entry name" value="Transpep_catalytic_dom"/>
</dbReference>
<evidence type="ECO:0000256" key="3">
    <source>
        <dbReference type="ARBA" id="ARBA00022676"/>
    </source>
</evidence>
<feature type="domain" description="L,D-TPase catalytic" evidence="10">
    <location>
        <begin position="21"/>
        <end position="177"/>
    </location>
</feature>